<dbReference type="PANTHER" id="PTHR12272">
    <property type="entry name" value="DEADENYLATION COMPLEX SUBUNIT PAN3"/>
    <property type="match status" value="1"/>
</dbReference>
<dbReference type="Gene3D" id="1.10.287.3700">
    <property type="match status" value="1"/>
</dbReference>
<dbReference type="Proteomes" id="UP000000689">
    <property type="component" value="Chromosome 3"/>
</dbReference>
<dbReference type="GeneID" id="11496447"/>
<evidence type="ECO:0000256" key="1">
    <source>
        <dbReference type="ARBA" id="ARBA00004496"/>
    </source>
</evidence>
<dbReference type="Gene3D" id="1.20.5.5160">
    <property type="match status" value="1"/>
</dbReference>
<keyword evidence="2 10" id="KW-0963">Cytoplasm</keyword>
<keyword evidence="14" id="KW-1185">Reference proteome</keyword>
<dbReference type="GO" id="GO:0006281">
    <property type="term" value="P:DNA repair"/>
    <property type="evidence" value="ECO:0007669"/>
    <property type="project" value="EnsemblFungi"/>
</dbReference>
<dbReference type="OMA" id="INCCSVF"/>
<dbReference type="eggNOG" id="KOG3741">
    <property type="taxonomic scope" value="Eukaryota"/>
</dbReference>
<name>G0W7B1_NAUDC</name>
<dbReference type="PANTHER" id="PTHR12272:SF11">
    <property type="entry name" value="PAN2-PAN3 DEADENYLATION COMPLEX SUBUNIT PAN3"/>
    <property type="match status" value="1"/>
</dbReference>
<protein>
    <recommendedName>
        <fullName evidence="10">PAN2-PAN3 deadenylation complex subunit PAN3</fullName>
    </recommendedName>
    <alternativeName>
        <fullName evidence="10">PAB1P-dependent poly(A)-specific ribonuclease</fullName>
    </alternativeName>
    <alternativeName>
        <fullName evidence="10">Poly(A)-nuclease deadenylation complex subunit 3</fullName>
        <shortName evidence="10">PAN deadenylation complex subunit 3</shortName>
    </alternativeName>
</protein>
<dbReference type="InterPro" id="IPR000571">
    <property type="entry name" value="Znf_CCCH"/>
</dbReference>
<proteinExistence type="inferred from homology"/>
<feature type="zinc finger region" description="C3H1-type" evidence="11">
    <location>
        <begin position="8"/>
        <end position="37"/>
    </location>
</feature>
<evidence type="ECO:0000313" key="14">
    <source>
        <dbReference type="Proteomes" id="UP000000689"/>
    </source>
</evidence>
<dbReference type="GO" id="GO:0000932">
    <property type="term" value="C:P-body"/>
    <property type="evidence" value="ECO:0007669"/>
    <property type="project" value="TreeGrafter"/>
</dbReference>
<keyword evidence="8 10" id="KW-0067">ATP-binding</keyword>
<evidence type="ECO:0000256" key="2">
    <source>
        <dbReference type="ARBA" id="ARBA00022490"/>
    </source>
</evidence>
<dbReference type="KEGG" id="ndi:NDAI_0C00120"/>
<keyword evidence="4 11" id="KW-0479">Metal-binding</keyword>
<dbReference type="FunFam" id="1.10.287.3700:FF:000002">
    <property type="entry name" value="PAN2-PAN3 deadenylation complex subunit PAN3"/>
    <property type="match status" value="1"/>
</dbReference>
<feature type="region of interest" description="Knob domain" evidence="10">
    <location>
        <begin position="639"/>
        <end position="730"/>
    </location>
</feature>
<comment type="domain">
    <text evidence="10">The N-terminal zinc finger binds to poly(A) RNA.</text>
</comment>
<dbReference type="HOGENOM" id="CLU_016423_2_1_1"/>
<dbReference type="GO" id="GO:0008270">
    <property type="term" value="F:zinc ion binding"/>
    <property type="evidence" value="ECO:0007669"/>
    <property type="project" value="UniProtKB-KW"/>
</dbReference>
<keyword evidence="3 10" id="KW-0507">mRNA processing</keyword>
<sequence length="730" mass="82345">MDKINAEWAKDIPCRNITIYGYCKKIKDGCPFKHGDDVENENLIESTTPKPQTTTIADIIPTLPRLSNTIVTPTPSPVPKFNAKNSASFTPMSTKTPELNNTPIFDNNPIVSSPILTAGTIPLTNVNNTNTIAPVHSTHDSNNIQDDIQMKSASKSPSTIINPLAQSSYLPISTNDQYNSVESSNQAATQSPIMNNSNNLSQNINAMPHSSFPLAQTGKTLLHGDPNLPSTGILNSQQMLLSNYQSILPQSENTIPEIDFKYPSIYPPPHSILQYHLYAPDPPPQLKLPLKPNERTPESLFISNNLREQLVKRNLASLQVFPAGGAIPDIVQDYFGLVPLDFHQKSNSKDYIDFYSGHKNSLFKVFSNLDGKLYLLRRIHDVTINDPQQITKSFSKWNELACNSIIKLKDMFTTLKFGDSSLCLVYDYYPLAISLYEYHFINFPLIPLTQDYLWTYLVQLTNAINVAHSKGLTLGKELLNWDKILIVGDPGRIKISSCGAYDVLTQRTDTSTIPNNSNNNNNNIINMEEQLQIQKQNDFSQLGIFLQKLSCKINGVDNTSNVEKIDDLNVDDQFKTVLKYLLDKSNKNKNIKELSQLFIDKILSNLESFQGYAEFTEATLSKELENARLFRLICKLNFIFGRIESRIDINWSESGEKFPIILFYDYVFHQLDSNGKPIMDLTHVLRCLNKLDAGIQEKIVLVTPDELNCIVITYKELRDLIDSTFRSLSQ</sequence>
<evidence type="ECO:0000256" key="6">
    <source>
        <dbReference type="ARBA" id="ARBA00022771"/>
    </source>
</evidence>
<dbReference type="RefSeq" id="XP_003668915.1">
    <property type="nucleotide sequence ID" value="XM_003668867.1"/>
</dbReference>
<comment type="domain">
    <text evidence="10">The pseudokinase domain, the coiled-coil (CC), and C-terminal knob domain (CK) form a structural unit (PKC) that forms an extensive high-affinity interaction surface for PAN2.</text>
</comment>
<comment type="function">
    <text evidence="10">Regulatory subunit of the poly(A)-nuclease (PAN) deadenylation complex, one of two cytoplasmic mRNA deadenylases involved in mRNA turnover. PAN specifically shortens poly(A) tails of RNA and the activity is stimulated by poly(A)-binding protein PAB1. PAN deadenylation is followed by rapid degradation of the shortened mRNA tails by the CCR4-NOT complex. Deadenylated mRNAs are then degraded by two alternative mechanisms, namely exosome-mediated 3'-5' exonucleolytic degradation, or deadenlyation-dependent mRNA decaping and subsequent 5'-3' exonucleolytic degradation by XRN1. May also be involved in post-transcriptional maturation of mRNA poly(A) tails. PAN3 acts as a positive regulator for PAN activity, recruiting the catalytic subunit PAN2 to mRNA via its interaction with RNA and with PAB1.</text>
</comment>
<gene>
    <name evidence="13" type="primary">NDAI0C00120</name>
    <name evidence="10" type="synonym">PAN3</name>
    <name evidence="13" type="ordered locus">NDAI_0C00120</name>
</gene>
<evidence type="ECO:0000256" key="9">
    <source>
        <dbReference type="ARBA" id="ARBA00023054"/>
    </source>
</evidence>
<dbReference type="SUPFAM" id="SSF56112">
    <property type="entry name" value="Protein kinase-like (PK-like)"/>
    <property type="match status" value="1"/>
</dbReference>
<dbReference type="STRING" id="1071378.G0W7B1"/>
<dbReference type="Gene3D" id="1.10.510.10">
    <property type="entry name" value="Transferase(Phosphotransferase) domain 1"/>
    <property type="match status" value="1"/>
</dbReference>
<dbReference type="AlphaFoldDB" id="G0W7B1"/>
<evidence type="ECO:0000256" key="4">
    <source>
        <dbReference type="ARBA" id="ARBA00022723"/>
    </source>
</evidence>
<dbReference type="GO" id="GO:0006301">
    <property type="term" value="P:DNA damage tolerance"/>
    <property type="evidence" value="ECO:0007669"/>
    <property type="project" value="EnsemblFungi"/>
</dbReference>
<dbReference type="InterPro" id="IPR011009">
    <property type="entry name" value="Kinase-like_dom_sf"/>
</dbReference>
<evidence type="ECO:0000256" key="5">
    <source>
        <dbReference type="ARBA" id="ARBA00022741"/>
    </source>
</evidence>
<keyword evidence="7 11" id="KW-0862">Zinc</keyword>
<keyword evidence="6 11" id="KW-0863">Zinc-finger</keyword>
<dbReference type="HAMAP" id="MF_03181">
    <property type="entry name" value="PAN3"/>
    <property type="match status" value="1"/>
</dbReference>
<feature type="binding site" evidence="10">
    <location>
        <begin position="482"/>
        <end position="483"/>
    </location>
    <ligand>
        <name>ATP</name>
        <dbReference type="ChEBI" id="CHEBI:30616"/>
    </ligand>
</feature>
<feature type="coiled-coil region" evidence="10">
    <location>
        <begin position="600"/>
        <end position="638"/>
    </location>
</feature>
<comment type="domain">
    <text evidence="10">Contains a pseudokinase domain. The protein kinase domain is predicted to be catalytically inactive because some of the residues important for catalytic activity are substituted and it lacks the equivalent of the binding site for a peptide substrate. However, it has retained an ATP-binding site and ATP-binding is required for mRNA degradation, stimulating the activity of the PAN2 nuclease in vitro. The nucleotide-binding site is juxtaposed to the RNase active site of PAN2 in the complex and may actually bind nucleosides of a poly(A) RNA rather than ATP, feeding the poly(A)-tail to the active site of the deadenylase and thus increasing the efficiency with which this distributive enzyme degrades oligo(A) RNAs.</text>
</comment>
<dbReference type="InterPro" id="IPR041332">
    <property type="entry name" value="Pan3_CK"/>
</dbReference>
<dbReference type="Pfam" id="PF18101">
    <property type="entry name" value="Pan3_CK"/>
    <property type="match status" value="1"/>
</dbReference>
<dbReference type="GO" id="GO:0031251">
    <property type="term" value="C:PAN complex"/>
    <property type="evidence" value="ECO:0007669"/>
    <property type="project" value="UniProtKB-UniRule"/>
</dbReference>
<evidence type="ECO:0000259" key="12">
    <source>
        <dbReference type="PROSITE" id="PS50103"/>
    </source>
</evidence>
<dbReference type="Pfam" id="PF25586">
    <property type="entry name" value="zf-CCCH_PAN3"/>
    <property type="match status" value="1"/>
</dbReference>
<keyword evidence="5 10" id="KW-0547">Nucleotide-binding</keyword>
<comment type="subcellular location">
    <subcellularLocation>
        <location evidence="1 10">Cytoplasm</location>
    </subcellularLocation>
</comment>
<keyword evidence="9 10" id="KW-0175">Coiled coil</keyword>
<dbReference type="EMBL" id="HE580269">
    <property type="protein sequence ID" value="CCD23672.1"/>
    <property type="molecule type" value="Genomic_DNA"/>
</dbReference>
<comment type="subunit">
    <text evidence="10">Homodimer. Forms a heterotrimer with a catalytic subunit PAN2 to form the poly(A)-nuclease (PAN) deadenylation complex. Interacts (via PAM-2 motif) with poly(A)-binding protein PAB1 (via PABC domain), conferring substrate specificity of the enzyme complex.</text>
</comment>
<dbReference type="GO" id="GO:0006397">
    <property type="term" value="P:mRNA processing"/>
    <property type="evidence" value="ECO:0007669"/>
    <property type="project" value="UniProtKB-KW"/>
</dbReference>
<evidence type="ECO:0000256" key="11">
    <source>
        <dbReference type="PROSITE-ProRule" id="PRU00723"/>
    </source>
</evidence>
<organism evidence="13 14">
    <name type="scientific">Naumovozyma dairenensis (strain ATCC 10597 / BCRC 20456 / CBS 421 / NBRC 0211 / NRRL Y-12639)</name>
    <name type="common">Saccharomyces dairenensis</name>
    <dbReference type="NCBI Taxonomy" id="1071378"/>
    <lineage>
        <taxon>Eukaryota</taxon>
        <taxon>Fungi</taxon>
        <taxon>Dikarya</taxon>
        <taxon>Ascomycota</taxon>
        <taxon>Saccharomycotina</taxon>
        <taxon>Saccharomycetes</taxon>
        <taxon>Saccharomycetales</taxon>
        <taxon>Saccharomycetaceae</taxon>
        <taxon>Naumovozyma</taxon>
    </lineage>
</organism>
<reference evidence="13 14" key="1">
    <citation type="journal article" date="2011" name="Proc. Natl. Acad. Sci. U.S.A.">
        <title>Evolutionary erosion of yeast sex chromosomes by mating-type switching accidents.</title>
        <authorList>
            <person name="Gordon J.L."/>
            <person name="Armisen D."/>
            <person name="Proux-Wera E."/>
            <person name="Oheigeartaigh S.S."/>
            <person name="Byrne K.P."/>
            <person name="Wolfe K.H."/>
        </authorList>
    </citation>
    <scope>NUCLEOTIDE SEQUENCE [LARGE SCALE GENOMIC DNA]</scope>
    <source>
        <strain evidence="14">ATCC 10597 / BCRC 20456 / CBS 421 / NBRC 0211 / NRRL Y-12639</strain>
    </source>
</reference>
<feature type="domain" description="C3H1-type" evidence="12">
    <location>
        <begin position="8"/>
        <end position="37"/>
    </location>
</feature>
<dbReference type="GO" id="GO:0005524">
    <property type="term" value="F:ATP binding"/>
    <property type="evidence" value="ECO:0007669"/>
    <property type="project" value="UniProtKB-UniRule"/>
</dbReference>
<dbReference type="GO" id="GO:0000289">
    <property type="term" value="P:nuclear-transcribed mRNA poly(A) tail shortening"/>
    <property type="evidence" value="ECO:0007669"/>
    <property type="project" value="UniProtKB-UniRule"/>
</dbReference>
<dbReference type="PROSITE" id="PS50103">
    <property type="entry name" value="ZF_C3H1"/>
    <property type="match status" value="1"/>
</dbReference>
<accession>G0W7B1</accession>
<dbReference type="Gene3D" id="6.10.250.3160">
    <property type="match status" value="1"/>
</dbReference>
<feature type="binding site" evidence="10">
    <location>
        <begin position="427"/>
        <end position="434"/>
    </location>
    <ligand>
        <name>ATP</name>
        <dbReference type="ChEBI" id="CHEBI:30616"/>
    </ligand>
</feature>
<evidence type="ECO:0000256" key="8">
    <source>
        <dbReference type="ARBA" id="ARBA00022840"/>
    </source>
</evidence>
<evidence type="ECO:0000256" key="10">
    <source>
        <dbReference type="HAMAP-Rule" id="MF_03181"/>
    </source>
</evidence>
<comment type="caution">
    <text evidence="10">Lacks conserved residue(s) required for the propagation of feature annotation.</text>
</comment>
<dbReference type="GO" id="GO:0008143">
    <property type="term" value="F:poly(A) binding"/>
    <property type="evidence" value="ECO:0007669"/>
    <property type="project" value="EnsemblFungi"/>
</dbReference>
<evidence type="ECO:0000256" key="3">
    <source>
        <dbReference type="ARBA" id="ARBA00022664"/>
    </source>
</evidence>
<evidence type="ECO:0000313" key="13">
    <source>
        <dbReference type="EMBL" id="CCD23672.1"/>
    </source>
</evidence>
<dbReference type="InterPro" id="IPR030844">
    <property type="entry name" value="PAN3"/>
</dbReference>
<evidence type="ECO:0000256" key="7">
    <source>
        <dbReference type="ARBA" id="ARBA00022833"/>
    </source>
</evidence>
<feature type="binding site" evidence="10">
    <location>
        <position position="377"/>
    </location>
    <ligand>
        <name>ATP</name>
        <dbReference type="ChEBI" id="CHEBI:30616"/>
    </ligand>
</feature>
<dbReference type="OrthoDB" id="204958at2759"/>
<comment type="similarity">
    <text evidence="10">Belongs to the protein kinase superfamily. PAN3 family.</text>
</comment>